<sequence>MLFRCQAHQRFGLLRSRVHLRMKLVKNLVMVKKQHFLDGPPPSYMESMFGNGALKLVDEEHESHIGFNPIYIYYKNFGHLNESNAAGSSMRASTQYDEKQAIEEILHF</sequence>
<evidence type="ECO:0000313" key="1">
    <source>
        <dbReference type="Proteomes" id="UP000887540"/>
    </source>
</evidence>
<name>A0A914E3R2_9BILA</name>
<proteinExistence type="predicted"/>
<accession>A0A914E3R2</accession>
<evidence type="ECO:0000313" key="2">
    <source>
        <dbReference type="WBParaSite" id="ACRNAN_scaffold5346.g14636.t1"/>
    </source>
</evidence>
<keyword evidence="1" id="KW-1185">Reference proteome</keyword>
<dbReference type="WBParaSite" id="ACRNAN_scaffold5346.g14636.t1">
    <property type="protein sequence ID" value="ACRNAN_scaffold5346.g14636.t1"/>
    <property type="gene ID" value="ACRNAN_scaffold5346.g14636"/>
</dbReference>
<dbReference type="AlphaFoldDB" id="A0A914E3R2"/>
<protein>
    <submittedName>
        <fullName evidence="2">Uncharacterized protein</fullName>
    </submittedName>
</protein>
<reference evidence="2" key="1">
    <citation type="submission" date="2022-11" db="UniProtKB">
        <authorList>
            <consortium name="WormBaseParasite"/>
        </authorList>
    </citation>
    <scope>IDENTIFICATION</scope>
</reference>
<organism evidence="1 2">
    <name type="scientific">Acrobeloides nanus</name>
    <dbReference type="NCBI Taxonomy" id="290746"/>
    <lineage>
        <taxon>Eukaryota</taxon>
        <taxon>Metazoa</taxon>
        <taxon>Ecdysozoa</taxon>
        <taxon>Nematoda</taxon>
        <taxon>Chromadorea</taxon>
        <taxon>Rhabditida</taxon>
        <taxon>Tylenchina</taxon>
        <taxon>Cephalobomorpha</taxon>
        <taxon>Cephaloboidea</taxon>
        <taxon>Cephalobidae</taxon>
        <taxon>Acrobeloides</taxon>
    </lineage>
</organism>
<dbReference type="Proteomes" id="UP000887540">
    <property type="component" value="Unplaced"/>
</dbReference>